<dbReference type="STRING" id="679197.HMPREF9336_02225"/>
<name>E5XRV3_SEGRC</name>
<keyword evidence="1" id="KW-0812">Transmembrane</keyword>
<feature type="transmembrane region" description="Helical" evidence="1">
    <location>
        <begin position="42"/>
        <end position="59"/>
    </location>
</feature>
<accession>E5XRV3</accession>
<feature type="transmembrane region" description="Helical" evidence="1">
    <location>
        <begin position="20"/>
        <end position="36"/>
    </location>
</feature>
<feature type="transmembrane region" description="Helical" evidence="1">
    <location>
        <begin position="71"/>
        <end position="100"/>
    </location>
</feature>
<dbReference type="OrthoDB" id="9872819at2"/>
<evidence type="ECO:0000256" key="1">
    <source>
        <dbReference type="SAM" id="Phobius"/>
    </source>
</evidence>
<keyword evidence="1" id="KW-1133">Transmembrane helix</keyword>
<dbReference type="Proteomes" id="UP000004816">
    <property type="component" value="Unassembled WGS sequence"/>
</dbReference>
<sequence>MNGQKESAERRSDPKHGPESFLAVVVTALSLMAVAAFGKDGWYPYALLGILILGVGLAVQTKTARRVGMGILAAVVGAVVFRYMYWLFLYTIPGMFISLFSNDPSHMRF</sequence>
<evidence type="ECO:0000313" key="2">
    <source>
        <dbReference type="EMBL" id="EFV12968.1"/>
    </source>
</evidence>
<proteinExistence type="predicted"/>
<dbReference type="RefSeq" id="WP_007470375.1">
    <property type="nucleotide sequence ID" value="NZ_KI391953.1"/>
</dbReference>
<comment type="caution">
    <text evidence="2">The sequence shown here is derived from an EMBL/GenBank/DDBJ whole genome shotgun (WGS) entry which is preliminary data.</text>
</comment>
<dbReference type="EMBL" id="ACZI02000002">
    <property type="protein sequence ID" value="EFV12968.1"/>
    <property type="molecule type" value="Genomic_DNA"/>
</dbReference>
<keyword evidence="1" id="KW-0472">Membrane</keyword>
<organism evidence="2 3">
    <name type="scientific">Segniliparus rugosus (strain ATCC BAA-974 / DSM 45345 / CCUG 50838 / CIP 108380 / JCM 13579 / CDC 945)</name>
    <dbReference type="NCBI Taxonomy" id="679197"/>
    <lineage>
        <taxon>Bacteria</taxon>
        <taxon>Bacillati</taxon>
        <taxon>Actinomycetota</taxon>
        <taxon>Actinomycetes</taxon>
        <taxon>Mycobacteriales</taxon>
        <taxon>Segniliparaceae</taxon>
        <taxon>Segniliparus</taxon>
    </lineage>
</organism>
<keyword evidence="3" id="KW-1185">Reference proteome</keyword>
<gene>
    <name evidence="2" type="ORF">HMPREF9336_02225</name>
</gene>
<dbReference type="AlphaFoldDB" id="E5XRV3"/>
<dbReference type="HOGENOM" id="CLU_2156609_0_0_11"/>
<protein>
    <submittedName>
        <fullName evidence="2">Uncharacterized protein</fullName>
    </submittedName>
</protein>
<evidence type="ECO:0000313" key="3">
    <source>
        <dbReference type="Proteomes" id="UP000004816"/>
    </source>
</evidence>
<reference evidence="2 3" key="1">
    <citation type="journal article" date="2011" name="Stand. Genomic Sci.">
        <title>High quality draft genome sequence of Segniliparus rugosus CDC 945(T)= (ATCC BAA-974(T)).</title>
        <authorList>
            <person name="Earl A.M."/>
            <person name="Desjardins C.A."/>
            <person name="Fitzgerald M.G."/>
            <person name="Arachchi H.M."/>
            <person name="Zeng Q."/>
            <person name="Mehta T."/>
            <person name="Griggs A."/>
            <person name="Birren B.W."/>
            <person name="Toney N.C."/>
            <person name="Carr J."/>
            <person name="Posey J."/>
            <person name="Butler W.R."/>
        </authorList>
    </citation>
    <scope>NUCLEOTIDE SEQUENCE [LARGE SCALE GENOMIC DNA]</scope>
    <source>
        <strain evidence="3">ATCC BAA-974 / DSM 45345 / CCUG 50838 / CIP 108380 / JCM 13579 / CDC 945</strain>
    </source>
</reference>